<keyword evidence="2" id="KW-1185">Reference proteome</keyword>
<organism evidence="1 2">
    <name type="scientific">Neotoma lepida</name>
    <name type="common">Desert woodrat</name>
    <dbReference type="NCBI Taxonomy" id="56216"/>
    <lineage>
        <taxon>Eukaryota</taxon>
        <taxon>Metazoa</taxon>
        <taxon>Chordata</taxon>
        <taxon>Craniata</taxon>
        <taxon>Vertebrata</taxon>
        <taxon>Euteleostomi</taxon>
        <taxon>Mammalia</taxon>
        <taxon>Eutheria</taxon>
        <taxon>Euarchontoglires</taxon>
        <taxon>Glires</taxon>
        <taxon>Rodentia</taxon>
        <taxon>Myomorpha</taxon>
        <taxon>Muroidea</taxon>
        <taxon>Cricetidae</taxon>
        <taxon>Neotominae</taxon>
        <taxon>Neotoma</taxon>
    </lineage>
</organism>
<protein>
    <submittedName>
        <fullName evidence="1">Uncharacterized protein</fullName>
    </submittedName>
</protein>
<sequence length="76" mass="8495">MQAEAKVRCVANDLHTSPEFISVQPLSSEKKVQGTPELSPPSFYSQGVTMPVALQLSPSFYRQTVTTADIRRQTRR</sequence>
<reference evidence="1 2" key="1">
    <citation type="submission" date="2016-06" db="EMBL/GenBank/DDBJ databases">
        <title>The Draft Genome Sequence and Annotation of the Desert Woodrat Neotoma lepida.</title>
        <authorList>
            <person name="Campbell M."/>
            <person name="Oakeson K.F."/>
            <person name="Yandell M."/>
            <person name="Halpert J.R."/>
            <person name="Dearing D."/>
        </authorList>
    </citation>
    <scope>NUCLEOTIDE SEQUENCE [LARGE SCALE GENOMIC DNA]</scope>
    <source>
        <strain evidence="1">417</strain>
        <tissue evidence="1">Liver</tissue>
    </source>
</reference>
<dbReference type="Proteomes" id="UP000092124">
    <property type="component" value="Unassembled WGS sequence"/>
</dbReference>
<feature type="non-terminal residue" evidence="1">
    <location>
        <position position="76"/>
    </location>
</feature>
<evidence type="ECO:0000313" key="1">
    <source>
        <dbReference type="EMBL" id="OBS71710.1"/>
    </source>
</evidence>
<accession>A0A1A6H1L1</accession>
<dbReference type="OrthoDB" id="9621509at2759"/>
<comment type="caution">
    <text evidence="1">The sequence shown here is derived from an EMBL/GenBank/DDBJ whole genome shotgun (WGS) entry which is preliminary data.</text>
</comment>
<name>A0A1A6H1L1_NEOLE</name>
<proteinExistence type="predicted"/>
<dbReference type="EMBL" id="LZPO01055677">
    <property type="protein sequence ID" value="OBS71710.1"/>
    <property type="molecule type" value="Genomic_DNA"/>
</dbReference>
<gene>
    <name evidence="1" type="ORF">A6R68_13714</name>
</gene>
<evidence type="ECO:0000313" key="2">
    <source>
        <dbReference type="Proteomes" id="UP000092124"/>
    </source>
</evidence>
<dbReference type="AlphaFoldDB" id="A0A1A6H1L1"/>